<dbReference type="AlphaFoldDB" id="A0A073J4S0"/>
<reference evidence="2 3" key="1">
    <citation type="submission" date="2014-04" db="EMBL/GenBank/DDBJ databases">
        <title>Draft Genome Sequence of Synergistes jonesii.</title>
        <authorList>
            <person name="Coil D.A."/>
            <person name="Eisen J.A."/>
            <person name="Holland-Moritz H.E."/>
        </authorList>
    </citation>
    <scope>NUCLEOTIDE SEQUENCE [LARGE SCALE GENOMIC DNA]</scope>
    <source>
        <strain evidence="2 3">78-1</strain>
    </source>
</reference>
<dbReference type="EMBL" id="JMKI01000021">
    <property type="protein sequence ID" value="KEJ92712.1"/>
    <property type="molecule type" value="Genomic_DNA"/>
</dbReference>
<dbReference type="PROSITE" id="PS51257">
    <property type="entry name" value="PROKAR_LIPOPROTEIN"/>
    <property type="match status" value="1"/>
</dbReference>
<evidence type="ECO:0000256" key="1">
    <source>
        <dbReference type="SAM" id="Phobius"/>
    </source>
</evidence>
<keyword evidence="1" id="KW-0812">Transmembrane</keyword>
<protein>
    <recommendedName>
        <fullName evidence="4">GAF domain-containing protein</fullName>
    </recommendedName>
</protein>
<comment type="caution">
    <text evidence="2">The sequence shown here is derived from an EMBL/GenBank/DDBJ whole genome shotgun (WGS) entry which is preliminary data.</text>
</comment>
<dbReference type="OrthoDB" id="3639at2"/>
<organism evidence="2 3">
    <name type="scientific">Synergistes jonesii</name>
    <dbReference type="NCBI Taxonomy" id="2754"/>
    <lineage>
        <taxon>Bacteria</taxon>
        <taxon>Thermotogati</taxon>
        <taxon>Synergistota</taxon>
        <taxon>Synergistia</taxon>
        <taxon>Synergistales</taxon>
        <taxon>Synergistaceae</taxon>
        <taxon>Synergistes</taxon>
    </lineage>
</organism>
<keyword evidence="1" id="KW-0472">Membrane</keyword>
<dbReference type="GeneID" id="90983289"/>
<gene>
    <name evidence="2" type="ORF">EH55_02835</name>
</gene>
<evidence type="ECO:0008006" key="4">
    <source>
        <dbReference type="Google" id="ProtNLM"/>
    </source>
</evidence>
<feature type="transmembrane region" description="Helical" evidence="1">
    <location>
        <begin position="21"/>
        <end position="54"/>
    </location>
</feature>
<accession>A0A073J4S0</accession>
<name>A0A073J4S0_9BACT</name>
<dbReference type="Proteomes" id="UP000027665">
    <property type="component" value="Unassembled WGS sequence"/>
</dbReference>
<sequence length="272" mass="29092">MKSGKGSLSPLFRPRKFWASAILIAFLAAGAAFSCVFGVFAFFAATLVAAFIGLNEFGRWPYKTNLVICAGSAVAAAVAGVFTWMEVASLFALFFAISSYLLYFRDRSERLAPALALFAEKLAKAESFDAMVECAWRSLQEMAPEAAVFIILADVKGDLYLPEHFGLPERALKRNGGVPWKVYGSGRSMRIAKVSTGRDQPLDRDALSILSAPLAARAEKLGVLQLEAGTAGAFGEEDAAKLALAAAILAHELFLRGASEPGDDDDDKGAPR</sequence>
<dbReference type="InterPro" id="IPR029016">
    <property type="entry name" value="GAF-like_dom_sf"/>
</dbReference>
<feature type="transmembrane region" description="Helical" evidence="1">
    <location>
        <begin position="74"/>
        <end position="103"/>
    </location>
</feature>
<keyword evidence="3" id="KW-1185">Reference proteome</keyword>
<dbReference type="RefSeq" id="WP_037975406.1">
    <property type="nucleotide sequence ID" value="NZ_JMKI01000021.1"/>
</dbReference>
<evidence type="ECO:0000313" key="2">
    <source>
        <dbReference type="EMBL" id="KEJ92712.1"/>
    </source>
</evidence>
<dbReference type="SUPFAM" id="SSF55781">
    <property type="entry name" value="GAF domain-like"/>
    <property type="match status" value="1"/>
</dbReference>
<dbReference type="STRING" id="2754.EH55_02835"/>
<proteinExistence type="predicted"/>
<dbReference type="Gene3D" id="3.30.450.40">
    <property type="match status" value="1"/>
</dbReference>
<evidence type="ECO:0000313" key="3">
    <source>
        <dbReference type="Proteomes" id="UP000027665"/>
    </source>
</evidence>
<keyword evidence="1" id="KW-1133">Transmembrane helix</keyword>